<dbReference type="AlphaFoldDB" id="A0A0C9X227"/>
<gene>
    <name evidence="2" type="ORF">K443DRAFT_680261</name>
</gene>
<dbReference type="EMBL" id="KN838654">
    <property type="protein sequence ID" value="KIJ99110.1"/>
    <property type="molecule type" value="Genomic_DNA"/>
</dbReference>
<dbReference type="Proteomes" id="UP000054477">
    <property type="component" value="Unassembled WGS sequence"/>
</dbReference>
<keyword evidence="1" id="KW-1133">Transmembrane helix</keyword>
<keyword evidence="1" id="KW-0812">Transmembrane</keyword>
<organism evidence="2 3">
    <name type="scientific">Laccaria amethystina LaAM-08-1</name>
    <dbReference type="NCBI Taxonomy" id="1095629"/>
    <lineage>
        <taxon>Eukaryota</taxon>
        <taxon>Fungi</taxon>
        <taxon>Dikarya</taxon>
        <taxon>Basidiomycota</taxon>
        <taxon>Agaricomycotina</taxon>
        <taxon>Agaricomycetes</taxon>
        <taxon>Agaricomycetidae</taxon>
        <taxon>Agaricales</taxon>
        <taxon>Agaricineae</taxon>
        <taxon>Hydnangiaceae</taxon>
        <taxon>Laccaria</taxon>
    </lineage>
</organism>
<accession>A0A0C9X227</accession>
<evidence type="ECO:0000313" key="2">
    <source>
        <dbReference type="EMBL" id="KIJ99110.1"/>
    </source>
</evidence>
<sequence length="53" mass="6277">MISSLRDTLIVIPYAIFLIQAFITSFMSKTRYTHVIVLLHDDNEPNYHFTFRS</sequence>
<keyword evidence="1" id="KW-0472">Membrane</keyword>
<reference evidence="3" key="2">
    <citation type="submission" date="2015-01" db="EMBL/GenBank/DDBJ databases">
        <title>Evolutionary Origins and Diversification of the Mycorrhizal Mutualists.</title>
        <authorList>
            <consortium name="DOE Joint Genome Institute"/>
            <consortium name="Mycorrhizal Genomics Consortium"/>
            <person name="Kohler A."/>
            <person name="Kuo A."/>
            <person name="Nagy L.G."/>
            <person name="Floudas D."/>
            <person name="Copeland A."/>
            <person name="Barry K.W."/>
            <person name="Cichocki N."/>
            <person name="Veneault-Fourrey C."/>
            <person name="LaButti K."/>
            <person name="Lindquist E.A."/>
            <person name="Lipzen A."/>
            <person name="Lundell T."/>
            <person name="Morin E."/>
            <person name="Murat C."/>
            <person name="Riley R."/>
            <person name="Ohm R."/>
            <person name="Sun H."/>
            <person name="Tunlid A."/>
            <person name="Henrissat B."/>
            <person name="Grigoriev I.V."/>
            <person name="Hibbett D.S."/>
            <person name="Martin F."/>
        </authorList>
    </citation>
    <scope>NUCLEOTIDE SEQUENCE [LARGE SCALE GENOMIC DNA]</scope>
    <source>
        <strain evidence="3">LaAM-08-1</strain>
    </source>
</reference>
<dbReference type="HOGENOM" id="CLU_3069014_0_0_1"/>
<reference evidence="2 3" key="1">
    <citation type="submission" date="2014-04" db="EMBL/GenBank/DDBJ databases">
        <authorList>
            <consortium name="DOE Joint Genome Institute"/>
            <person name="Kuo A."/>
            <person name="Kohler A."/>
            <person name="Nagy L.G."/>
            <person name="Floudas D."/>
            <person name="Copeland A."/>
            <person name="Barry K.W."/>
            <person name="Cichocki N."/>
            <person name="Veneault-Fourrey C."/>
            <person name="LaButti K."/>
            <person name="Lindquist E.A."/>
            <person name="Lipzen A."/>
            <person name="Lundell T."/>
            <person name="Morin E."/>
            <person name="Murat C."/>
            <person name="Sun H."/>
            <person name="Tunlid A."/>
            <person name="Henrissat B."/>
            <person name="Grigoriev I.V."/>
            <person name="Hibbett D.S."/>
            <person name="Martin F."/>
            <person name="Nordberg H.P."/>
            <person name="Cantor M.N."/>
            <person name="Hua S.X."/>
        </authorList>
    </citation>
    <scope>NUCLEOTIDE SEQUENCE [LARGE SCALE GENOMIC DNA]</scope>
    <source>
        <strain evidence="2 3">LaAM-08-1</strain>
    </source>
</reference>
<evidence type="ECO:0000256" key="1">
    <source>
        <dbReference type="SAM" id="Phobius"/>
    </source>
</evidence>
<proteinExistence type="predicted"/>
<protein>
    <submittedName>
        <fullName evidence="2">Uncharacterized protein</fullName>
    </submittedName>
</protein>
<keyword evidence="3" id="KW-1185">Reference proteome</keyword>
<evidence type="ECO:0000313" key="3">
    <source>
        <dbReference type="Proteomes" id="UP000054477"/>
    </source>
</evidence>
<feature type="transmembrane region" description="Helical" evidence="1">
    <location>
        <begin position="9"/>
        <end position="28"/>
    </location>
</feature>
<name>A0A0C9X227_9AGAR</name>